<protein>
    <submittedName>
        <fullName evidence="2">Uncharacterized protein</fullName>
    </submittedName>
</protein>
<proteinExistence type="predicted"/>
<feature type="region of interest" description="Disordered" evidence="1">
    <location>
        <begin position="120"/>
        <end position="145"/>
    </location>
</feature>
<dbReference type="EMBL" id="VUMI01000038">
    <property type="protein sequence ID" value="MSS90419.1"/>
    <property type="molecule type" value="Genomic_DNA"/>
</dbReference>
<organism evidence="2 3">
    <name type="scientific">Eisenbergiella porci</name>
    <dbReference type="NCBI Taxonomy" id="2652274"/>
    <lineage>
        <taxon>Bacteria</taxon>
        <taxon>Bacillati</taxon>
        <taxon>Bacillota</taxon>
        <taxon>Clostridia</taxon>
        <taxon>Lachnospirales</taxon>
        <taxon>Lachnospiraceae</taxon>
        <taxon>Eisenbergiella</taxon>
    </lineage>
</organism>
<name>A0A6N7W5B6_9FIRM</name>
<evidence type="ECO:0000256" key="1">
    <source>
        <dbReference type="SAM" id="MobiDB-lite"/>
    </source>
</evidence>
<evidence type="ECO:0000313" key="3">
    <source>
        <dbReference type="Proteomes" id="UP000436047"/>
    </source>
</evidence>
<keyword evidence="3" id="KW-1185">Reference proteome</keyword>
<dbReference type="AlphaFoldDB" id="A0A6N7W5B6"/>
<dbReference type="Proteomes" id="UP000436047">
    <property type="component" value="Unassembled WGS sequence"/>
</dbReference>
<dbReference type="RefSeq" id="WP_154466871.1">
    <property type="nucleotide sequence ID" value="NZ_VUMI01000038.1"/>
</dbReference>
<gene>
    <name evidence="2" type="ORF">FYJ45_19690</name>
</gene>
<dbReference type="GeneID" id="86055257"/>
<comment type="caution">
    <text evidence="2">The sequence shown here is derived from an EMBL/GenBank/DDBJ whole genome shotgun (WGS) entry which is preliminary data.</text>
</comment>
<sequence length="145" mass="16372">MATMGRWGNQSFTISTKKIRGFEGFSTAAEKKDKDSKSKKKSLELESVKLSIACHANAGVDPQKEYYTWRGLIGQTNYLYIHGKKWKSNRLQLQKVSLGSVTNDGKGRFRYAEISLEFTEENVKPSNKSSRSGASKADKKKKKKK</sequence>
<evidence type="ECO:0000313" key="2">
    <source>
        <dbReference type="EMBL" id="MSS90419.1"/>
    </source>
</evidence>
<accession>A0A6N7W5B6</accession>
<reference evidence="2 3" key="1">
    <citation type="submission" date="2019-08" db="EMBL/GenBank/DDBJ databases">
        <title>In-depth cultivation of the pig gut microbiome towards novel bacterial diversity and tailored functional studies.</title>
        <authorList>
            <person name="Wylensek D."/>
            <person name="Hitch T.C.A."/>
            <person name="Clavel T."/>
        </authorList>
    </citation>
    <scope>NUCLEOTIDE SEQUENCE [LARGE SCALE GENOMIC DNA]</scope>
    <source>
        <strain evidence="2 3">WCA-389-WT-23B</strain>
    </source>
</reference>